<dbReference type="KEGG" id="bspl:114843740"/>
<dbReference type="GO" id="GO:0004850">
    <property type="term" value="F:uridine phosphorylase activity"/>
    <property type="evidence" value="ECO:0007669"/>
    <property type="project" value="UniProtKB-EC"/>
</dbReference>
<dbReference type="InterPro" id="IPR018016">
    <property type="entry name" value="Nucleoside_phosphorylase_CS"/>
</dbReference>
<keyword evidence="7" id="KW-1185">Reference proteome</keyword>
<feature type="binding site" evidence="4">
    <location>
        <position position="140"/>
    </location>
    <ligand>
        <name>phosphate</name>
        <dbReference type="ChEBI" id="CHEBI:43474"/>
    </ligand>
</feature>
<sequence length="362" mass="39414">MSSARDAPDVTVGWLSRGRVELTDSVSHRETCCADYSRKTADIELGPTAAFRKMDSKGEKDGSPVCVHNPHLDALKDDILYHFSLGTASHDLPAMFGDVKFVCVGGSPWRMKSFIEYMAAELGMEDPAAEYPNICAGTDRYAMYKVGPVLSVSHGMGIPSIAIMLHELIKLLHHARCTDVTVIRIGTSGGIGLEPGTVVVTKQSVDATFLPKFEQVILGKTVVRNTDLDQSLAGELLQCSQELNRFKTVIGNTMCTLDFYEGQARLDGAFCSYTEKDKQDYLSKAGAAGVCNIEMESSVFAAMCKLSGLRAAVVCVTLLDRLKGDQLSSSHEVLHDYQQRPQTLVSCYIKKQLKAKAAGSRV</sequence>
<dbReference type="NCBIfam" id="TIGR01719">
    <property type="entry name" value="euk_UDPppase"/>
    <property type="match status" value="1"/>
</dbReference>
<dbReference type="PANTHER" id="PTHR43691">
    <property type="entry name" value="URIDINE PHOSPHORYLASE"/>
    <property type="match status" value="1"/>
</dbReference>
<dbReference type="GO" id="GO:0005829">
    <property type="term" value="C:cytosol"/>
    <property type="evidence" value="ECO:0007669"/>
    <property type="project" value="TreeGrafter"/>
</dbReference>
<name>A0A6P7KV73_BETSP</name>
<dbReference type="UniPathway" id="UPA00574">
    <property type="reaction ID" value="UER00633"/>
</dbReference>
<reference evidence="8" key="1">
    <citation type="submission" date="2025-08" db="UniProtKB">
        <authorList>
            <consortium name="RefSeq"/>
        </authorList>
    </citation>
    <scope>IDENTIFICATION</scope>
</reference>
<dbReference type="Gene3D" id="3.40.50.1580">
    <property type="entry name" value="Nucleoside phosphorylase domain"/>
    <property type="match status" value="1"/>
</dbReference>
<dbReference type="InterPro" id="IPR010059">
    <property type="entry name" value="Uridine_phosphorylase_euk"/>
</dbReference>
<evidence type="ECO:0000256" key="4">
    <source>
        <dbReference type="PIRSR" id="PIRSR610059-50"/>
    </source>
</evidence>
<dbReference type="PANTHER" id="PTHR43691:SF10">
    <property type="entry name" value="URIDINE PHOSPHORYLASE 1"/>
    <property type="match status" value="1"/>
</dbReference>
<comment type="catalytic activity">
    <reaction evidence="5">
        <text>uridine + phosphate = alpha-D-ribose 1-phosphate + uracil</text>
        <dbReference type="Rhea" id="RHEA:24388"/>
        <dbReference type="ChEBI" id="CHEBI:16704"/>
        <dbReference type="ChEBI" id="CHEBI:17568"/>
        <dbReference type="ChEBI" id="CHEBI:43474"/>
        <dbReference type="ChEBI" id="CHEBI:57720"/>
        <dbReference type="EC" id="2.4.2.3"/>
    </reaction>
</comment>
<accession>A0A6P7KV73</accession>
<dbReference type="PROSITE" id="PS01232">
    <property type="entry name" value="PNP_UDP_1"/>
    <property type="match status" value="1"/>
</dbReference>
<evidence type="ECO:0000259" key="6">
    <source>
        <dbReference type="Pfam" id="PF01048"/>
    </source>
</evidence>
<comment type="function">
    <text evidence="5">Catalyzes the reversible phosphorylytic cleavage of uridine to uracil and ribose-1-phosphate which can then be utilized as carbon and energy sources or in the rescue of pyrimidine bases for nucleotide synthesis. Shows broad substrate specificity and can also accept deoxyuridine and other analogous compounds.</text>
</comment>
<evidence type="ECO:0000256" key="1">
    <source>
        <dbReference type="ARBA" id="ARBA00010456"/>
    </source>
</evidence>
<evidence type="ECO:0000313" key="8">
    <source>
        <dbReference type="RefSeq" id="XP_028986397.1"/>
    </source>
</evidence>
<gene>
    <name evidence="8" type="primary">upp1</name>
</gene>
<comment type="pathway">
    <text evidence="5">Pyrimidine metabolism; UMP biosynthesis via salvage pathway; uracil from uridine (phosphorylase route): step 1/1.</text>
</comment>
<dbReference type="Pfam" id="PF01048">
    <property type="entry name" value="PNP_UDP_1"/>
    <property type="match status" value="1"/>
</dbReference>
<evidence type="ECO:0000313" key="7">
    <source>
        <dbReference type="Proteomes" id="UP000515150"/>
    </source>
</evidence>
<dbReference type="CTD" id="7378"/>
<feature type="binding site" evidence="4">
    <location>
        <begin position="184"/>
        <end position="187"/>
    </location>
    <ligand>
        <name>phosphate</name>
        <dbReference type="ChEBI" id="CHEBI:43474"/>
    </ligand>
</feature>
<dbReference type="GO" id="GO:0044206">
    <property type="term" value="P:UMP salvage"/>
    <property type="evidence" value="ECO:0007669"/>
    <property type="project" value="UniProtKB-UniPathway"/>
</dbReference>
<feature type="binding site" evidence="4">
    <location>
        <position position="263"/>
    </location>
    <ligand>
        <name>substrate</name>
    </ligand>
</feature>
<protein>
    <recommendedName>
        <fullName evidence="5">Uridine phosphorylase</fullName>
        <ecNumber evidence="5">2.4.2.3</ecNumber>
    </recommendedName>
</protein>
<dbReference type="InParanoid" id="A0A6P7KV73"/>
<dbReference type="GeneID" id="114843740"/>
<evidence type="ECO:0000256" key="2">
    <source>
        <dbReference type="ARBA" id="ARBA00022676"/>
    </source>
</evidence>
<feature type="domain" description="Nucleoside phosphorylase" evidence="6">
    <location>
        <begin position="100"/>
        <end position="348"/>
    </location>
</feature>
<dbReference type="CDD" id="cd17763">
    <property type="entry name" value="UP_hUPP-like"/>
    <property type="match status" value="1"/>
</dbReference>
<organism evidence="7 8">
    <name type="scientific">Betta splendens</name>
    <name type="common">Siamese fighting fish</name>
    <dbReference type="NCBI Taxonomy" id="158456"/>
    <lineage>
        <taxon>Eukaryota</taxon>
        <taxon>Metazoa</taxon>
        <taxon>Chordata</taxon>
        <taxon>Craniata</taxon>
        <taxon>Vertebrata</taxon>
        <taxon>Euteleostomi</taxon>
        <taxon>Actinopterygii</taxon>
        <taxon>Neopterygii</taxon>
        <taxon>Teleostei</taxon>
        <taxon>Neoteleostei</taxon>
        <taxon>Acanthomorphata</taxon>
        <taxon>Anabantaria</taxon>
        <taxon>Anabantiformes</taxon>
        <taxon>Anabantoidei</taxon>
        <taxon>Osphronemidae</taxon>
        <taxon>Betta</taxon>
    </lineage>
</organism>
<keyword evidence="3 5" id="KW-0808">Transferase</keyword>
<dbReference type="RefSeq" id="XP_028986397.1">
    <property type="nucleotide sequence ID" value="XM_029130564.3"/>
</dbReference>
<dbReference type="InterPro" id="IPR000845">
    <property type="entry name" value="Nucleoside_phosphorylase_d"/>
</dbReference>
<dbReference type="AlphaFoldDB" id="A0A6P7KV73"/>
<dbReference type="SUPFAM" id="SSF53167">
    <property type="entry name" value="Purine and uridine phosphorylases"/>
    <property type="match status" value="1"/>
</dbReference>
<dbReference type="GO" id="GO:0006218">
    <property type="term" value="P:uridine catabolic process"/>
    <property type="evidence" value="ECO:0007669"/>
    <property type="project" value="TreeGrafter"/>
</dbReference>
<proteinExistence type="inferred from homology"/>
<feature type="binding site" evidence="4">
    <location>
        <position position="265"/>
    </location>
    <ligand>
        <name>substrate</name>
    </ligand>
</feature>
<dbReference type="GO" id="GO:0009166">
    <property type="term" value="P:nucleotide catabolic process"/>
    <property type="evidence" value="ECO:0007669"/>
    <property type="project" value="InterPro"/>
</dbReference>
<evidence type="ECO:0000256" key="5">
    <source>
        <dbReference type="RuleBase" id="RU361131"/>
    </source>
</evidence>
<evidence type="ECO:0000256" key="3">
    <source>
        <dbReference type="ARBA" id="ARBA00022679"/>
    </source>
</evidence>
<dbReference type="EC" id="2.4.2.3" evidence="5"/>
<keyword evidence="2 5" id="KW-0328">Glycosyltransferase</keyword>
<dbReference type="Proteomes" id="UP000515150">
    <property type="component" value="Chromosome 16"/>
</dbReference>
<comment type="similarity">
    <text evidence="1 5">Belongs to the PNP/UDP phosphorylase family.</text>
</comment>
<dbReference type="OrthoDB" id="204058at2759"/>
<dbReference type="InterPro" id="IPR035994">
    <property type="entry name" value="Nucleoside_phosphorylase_sf"/>
</dbReference>